<organism evidence="1 2">
    <name type="scientific">Ambrosiozyma monospora</name>
    <name type="common">Yeast</name>
    <name type="synonym">Endomycopsis monosporus</name>
    <dbReference type="NCBI Taxonomy" id="43982"/>
    <lineage>
        <taxon>Eukaryota</taxon>
        <taxon>Fungi</taxon>
        <taxon>Dikarya</taxon>
        <taxon>Ascomycota</taxon>
        <taxon>Saccharomycotina</taxon>
        <taxon>Pichiomycetes</taxon>
        <taxon>Pichiales</taxon>
        <taxon>Pichiaceae</taxon>
        <taxon>Ambrosiozyma</taxon>
    </lineage>
</organism>
<accession>A0ACB5TR10</accession>
<reference evidence="1" key="1">
    <citation type="submission" date="2023-04" db="EMBL/GenBank/DDBJ databases">
        <title>Ambrosiozyma monospora NBRC 10751.</title>
        <authorList>
            <person name="Ichikawa N."/>
            <person name="Sato H."/>
            <person name="Tonouchi N."/>
        </authorList>
    </citation>
    <scope>NUCLEOTIDE SEQUENCE</scope>
    <source>
        <strain evidence="1">NBRC 10751</strain>
    </source>
</reference>
<proteinExistence type="predicted"/>
<evidence type="ECO:0000313" key="1">
    <source>
        <dbReference type="EMBL" id="GME93103.1"/>
    </source>
</evidence>
<name>A0ACB5TR10_AMBMO</name>
<dbReference type="EMBL" id="BSXS01008613">
    <property type="protein sequence ID" value="GME93103.1"/>
    <property type="molecule type" value="Genomic_DNA"/>
</dbReference>
<gene>
    <name evidence="1" type="ORF">Amon02_000923900</name>
</gene>
<evidence type="ECO:0000313" key="2">
    <source>
        <dbReference type="Proteomes" id="UP001165064"/>
    </source>
</evidence>
<dbReference type="Proteomes" id="UP001165064">
    <property type="component" value="Unassembled WGS sequence"/>
</dbReference>
<protein>
    <submittedName>
        <fullName evidence="1">Unnamed protein product</fullName>
    </submittedName>
</protein>
<comment type="caution">
    <text evidence="1">The sequence shown here is derived from an EMBL/GenBank/DDBJ whole genome shotgun (WGS) entry which is preliminary data.</text>
</comment>
<keyword evidence="2" id="KW-1185">Reference proteome</keyword>
<sequence length="212" mass="24417">MLWRKDSQKLWIILLLKKYSSDDAETDGWGDDINSQIAEFKIEFYLTIIEIPKWRRISITELKQIVESQSQEKLFNDYMNQHVDKVVQFLGSLQLDEQFDAMIELVTCVVSKESFCESVFFRKLSTSGTVLQSVFDKLLITATDSSSNVDKRPQFDGAVILLFFKRLLTSCQPFTPTLKKLHLMLQKLRASGKIESCGQDMVRLMNDIVSIG</sequence>